<keyword evidence="1" id="KW-0969">Cilium</keyword>
<protein>
    <submittedName>
        <fullName evidence="1">Intraflagellar transport protein 57-like protein</fullName>
    </submittedName>
</protein>
<keyword evidence="1" id="KW-0966">Cell projection</keyword>
<sequence>MFNIAAKSL</sequence>
<organism evidence="1">
    <name type="scientific">Triatoma infestans</name>
    <name type="common">Assassin bug</name>
    <dbReference type="NCBI Taxonomy" id="30076"/>
    <lineage>
        <taxon>Eukaryota</taxon>
        <taxon>Metazoa</taxon>
        <taxon>Ecdysozoa</taxon>
        <taxon>Arthropoda</taxon>
        <taxon>Hexapoda</taxon>
        <taxon>Insecta</taxon>
        <taxon>Pterygota</taxon>
        <taxon>Neoptera</taxon>
        <taxon>Paraneoptera</taxon>
        <taxon>Hemiptera</taxon>
        <taxon>Heteroptera</taxon>
        <taxon>Panheteroptera</taxon>
        <taxon>Cimicomorpha</taxon>
        <taxon>Reduviidae</taxon>
        <taxon>Triatominae</taxon>
        <taxon>Triatoma</taxon>
    </lineage>
</organism>
<proteinExistence type="predicted"/>
<dbReference type="EMBL" id="GEMB01005888">
    <property type="protein sequence ID" value="JAR97436.1"/>
    <property type="molecule type" value="Transcribed_RNA"/>
</dbReference>
<evidence type="ECO:0000313" key="1">
    <source>
        <dbReference type="EMBL" id="JAR97436.1"/>
    </source>
</evidence>
<keyword evidence="1" id="KW-0282">Flagellum</keyword>
<reference evidence="1" key="2">
    <citation type="journal article" date="2017" name="J. Med. Entomol.">
        <title>Transcriptome Analysis of the Triatoma infestans (Hemiptera: Reduviidae) Integument.</title>
        <authorList>
            <person name="Calderon-Fernandez G.M."/>
            <person name="Moriconi D.E."/>
            <person name="Dulbecco A.B."/>
            <person name="Juarez M.P."/>
        </authorList>
    </citation>
    <scope>NUCLEOTIDE SEQUENCE</scope>
    <source>
        <strain evidence="1">Int1</strain>
        <tissue evidence="1">Integument</tissue>
    </source>
</reference>
<name>A0A161M320_TRIIF</name>
<accession>A0A161M320</accession>
<reference evidence="1" key="1">
    <citation type="submission" date="2016-04" db="EMBL/GenBank/DDBJ databases">
        <authorList>
            <person name="Calderon-Fernandez G.M.Sr."/>
        </authorList>
    </citation>
    <scope>NUCLEOTIDE SEQUENCE</scope>
    <source>
        <strain evidence="1">Int1</strain>
        <tissue evidence="1">Integument</tissue>
    </source>
</reference>